<reference evidence="2" key="1">
    <citation type="submission" date="2022-01" db="EMBL/GenBank/DDBJ databases">
        <authorList>
            <person name="Wang Y."/>
        </authorList>
    </citation>
    <scope>NUCLEOTIDE SEQUENCE</scope>
    <source>
        <strain evidence="2">WB101</strain>
    </source>
</reference>
<reference evidence="2" key="2">
    <citation type="submission" date="2024-05" db="EMBL/GenBank/DDBJ databases">
        <title>Rhodohalobacter halophilus gen. nov., sp. nov., a moderately halophilic member of the family Balneolaceae.</title>
        <authorList>
            <person name="Xia J."/>
        </authorList>
    </citation>
    <scope>NUCLEOTIDE SEQUENCE</scope>
    <source>
        <strain evidence="2">WB101</strain>
    </source>
</reference>
<proteinExistence type="predicted"/>
<organism evidence="2 3">
    <name type="scientific">Rhodohalobacter sulfatireducens</name>
    <dbReference type="NCBI Taxonomy" id="2911366"/>
    <lineage>
        <taxon>Bacteria</taxon>
        <taxon>Pseudomonadati</taxon>
        <taxon>Balneolota</taxon>
        <taxon>Balneolia</taxon>
        <taxon>Balneolales</taxon>
        <taxon>Balneolaceae</taxon>
        <taxon>Rhodohalobacter</taxon>
    </lineage>
</organism>
<dbReference type="EC" id="2.4.-.-" evidence="2"/>
<protein>
    <submittedName>
        <fullName evidence="2">Glycosyltransferase</fullName>
        <ecNumber evidence="2">2.4.-.-</ecNumber>
    </submittedName>
</protein>
<dbReference type="Pfam" id="PF00535">
    <property type="entry name" value="Glycos_transf_2"/>
    <property type="match status" value="1"/>
</dbReference>
<dbReference type="PANTHER" id="PTHR22916">
    <property type="entry name" value="GLYCOSYLTRANSFERASE"/>
    <property type="match status" value="1"/>
</dbReference>
<comment type="caution">
    <text evidence="2">The sequence shown here is derived from an EMBL/GenBank/DDBJ whole genome shotgun (WGS) entry which is preliminary data.</text>
</comment>
<sequence>MRVKEPLVSIVLLSYNQEEYIIEALNSALNQNYENIQLVISDDCSTDNTFNLIKKRLSNNKKNHKIILNRNEANLGIASNVNKALSYAEGEIAVFFSGDDISKFNRVKESIEYFNENPKTYSVFTYGVNIDENGRKVSKCEYQIKSNNLDIIDRVKMFSVSLPGYCHAMRIESYSKFGPLEESTINEDEAFCFRSLTLGEVGIIPKYLVKRRIHSSNLYASKQSIDFISYKELNAKRAEYAINLTYQYQKDLIKFRNCKLITEGELSACLTILERKYNYYSNLNIYYSGGYFEACFAAIRLVRIEKRLISKIRRILSLIPYFDNLYYNYIYLNK</sequence>
<evidence type="ECO:0000313" key="2">
    <source>
        <dbReference type="EMBL" id="MCG2590789.1"/>
    </source>
</evidence>
<dbReference type="PANTHER" id="PTHR22916:SF3">
    <property type="entry name" value="UDP-GLCNAC:BETAGAL BETA-1,3-N-ACETYLGLUCOSAMINYLTRANSFERASE-LIKE PROTEIN 1"/>
    <property type="match status" value="1"/>
</dbReference>
<accession>A0ABS9KIY2</accession>
<dbReference type="RefSeq" id="WP_237856268.1">
    <property type="nucleotide sequence ID" value="NZ_JAKLWS010000043.1"/>
</dbReference>
<keyword evidence="2" id="KW-0328">Glycosyltransferase</keyword>
<feature type="domain" description="Glycosyltransferase 2-like" evidence="1">
    <location>
        <begin position="9"/>
        <end position="166"/>
    </location>
</feature>
<dbReference type="Gene3D" id="3.90.550.10">
    <property type="entry name" value="Spore Coat Polysaccharide Biosynthesis Protein SpsA, Chain A"/>
    <property type="match status" value="1"/>
</dbReference>
<dbReference type="SUPFAM" id="SSF53448">
    <property type="entry name" value="Nucleotide-diphospho-sugar transferases"/>
    <property type="match status" value="1"/>
</dbReference>
<dbReference type="InterPro" id="IPR029044">
    <property type="entry name" value="Nucleotide-diphossugar_trans"/>
</dbReference>
<dbReference type="InterPro" id="IPR001173">
    <property type="entry name" value="Glyco_trans_2-like"/>
</dbReference>
<evidence type="ECO:0000313" key="3">
    <source>
        <dbReference type="Proteomes" id="UP001165366"/>
    </source>
</evidence>
<keyword evidence="2" id="KW-0808">Transferase</keyword>
<gene>
    <name evidence="2" type="ORF">L6773_19620</name>
</gene>
<dbReference type="Proteomes" id="UP001165366">
    <property type="component" value="Unassembled WGS sequence"/>
</dbReference>
<dbReference type="GO" id="GO:0016757">
    <property type="term" value="F:glycosyltransferase activity"/>
    <property type="evidence" value="ECO:0007669"/>
    <property type="project" value="UniProtKB-KW"/>
</dbReference>
<dbReference type="EMBL" id="JAKLWS010000043">
    <property type="protein sequence ID" value="MCG2590789.1"/>
    <property type="molecule type" value="Genomic_DNA"/>
</dbReference>
<keyword evidence="3" id="KW-1185">Reference proteome</keyword>
<evidence type="ECO:0000259" key="1">
    <source>
        <dbReference type="Pfam" id="PF00535"/>
    </source>
</evidence>
<name>A0ABS9KIY2_9BACT</name>